<dbReference type="EC" id="6.3.2.17" evidence="3"/>
<dbReference type="InterPro" id="IPR036565">
    <property type="entry name" value="Mur-like_cat_sf"/>
</dbReference>
<dbReference type="Gene3D" id="3.90.190.20">
    <property type="entry name" value="Mur ligase, C-terminal domain"/>
    <property type="match status" value="1"/>
</dbReference>
<evidence type="ECO:0000256" key="6">
    <source>
        <dbReference type="ARBA" id="ARBA00022741"/>
    </source>
</evidence>
<evidence type="ECO:0000313" key="12">
    <source>
        <dbReference type="EMBL" id="QEE19156.1"/>
    </source>
</evidence>
<dbReference type="FunFam" id="3.40.1190.10:FF:000011">
    <property type="entry name" value="Folylpolyglutamate synthase/dihydrofolate synthase"/>
    <property type="match status" value="1"/>
</dbReference>
<dbReference type="InterPro" id="IPR001645">
    <property type="entry name" value="Folylpolyglutamate_synth"/>
</dbReference>
<evidence type="ECO:0000256" key="2">
    <source>
        <dbReference type="ARBA" id="ARBA00008276"/>
    </source>
</evidence>
<dbReference type="SUPFAM" id="SSF53244">
    <property type="entry name" value="MurD-like peptide ligases, peptide-binding domain"/>
    <property type="match status" value="1"/>
</dbReference>
<feature type="domain" description="Mur ligase central" evidence="11">
    <location>
        <begin position="46"/>
        <end position="263"/>
    </location>
</feature>
<dbReference type="RefSeq" id="WP_147654977.1">
    <property type="nucleotide sequence ID" value="NZ_BMFM01000001.1"/>
</dbReference>
<dbReference type="UniPathway" id="UPA00077">
    <property type="reaction ID" value="UER00157"/>
</dbReference>
<evidence type="ECO:0000256" key="9">
    <source>
        <dbReference type="ARBA" id="ARBA00047493"/>
    </source>
</evidence>
<evidence type="ECO:0000256" key="8">
    <source>
        <dbReference type="ARBA" id="ARBA00022842"/>
    </source>
</evidence>
<dbReference type="AlphaFoldDB" id="A0A5B9DJH7"/>
<dbReference type="GO" id="GO:0005737">
    <property type="term" value="C:cytoplasm"/>
    <property type="evidence" value="ECO:0007669"/>
    <property type="project" value="TreeGrafter"/>
</dbReference>
<name>A0A5B9DJH7_9HYPH</name>
<reference evidence="12 13" key="1">
    <citation type="journal article" date="2015" name="Int. J. Syst. Evol. Microbiol.">
        <title>Youhaiella tibetensis gen. nov., sp. nov., isolated from subsurface sediment.</title>
        <authorList>
            <person name="Wang Y.X."/>
            <person name="Huang F.Q."/>
            <person name="Nogi Y."/>
            <person name="Pang S.J."/>
            <person name="Wang P.K."/>
            <person name="Lv J."/>
        </authorList>
    </citation>
    <scope>NUCLEOTIDE SEQUENCE [LARGE SCALE GENOMIC DNA]</scope>
    <source>
        <strain evidence="13">fig4</strain>
    </source>
</reference>
<evidence type="ECO:0000256" key="7">
    <source>
        <dbReference type="ARBA" id="ARBA00022840"/>
    </source>
</evidence>
<dbReference type="EMBL" id="CP041690">
    <property type="protein sequence ID" value="QEE19156.1"/>
    <property type="molecule type" value="Genomic_DNA"/>
</dbReference>
<dbReference type="GO" id="GO:0004326">
    <property type="term" value="F:tetrahydrofolylpolyglutamate synthase activity"/>
    <property type="evidence" value="ECO:0007669"/>
    <property type="project" value="UniProtKB-EC"/>
</dbReference>
<dbReference type="NCBIfam" id="TIGR01499">
    <property type="entry name" value="folC"/>
    <property type="match status" value="1"/>
</dbReference>
<evidence type="ECO:0000256" key="1">
    <source>
        <dbReference type="ARBA" id="ARBA00001946"/>
    </source>
</evidence>
<dbReference type="KEGG" id="yti:FNA67_02735"/>
<dbReference type="GO" id="GO:0008841">
    <property type="term" value="F:dihydrofolate synthase activity"/>
    <property type="evidence" value="ECO:0007669"/>
    <property type="project" value="TreeGrafter"/>
</dbReference>
<gene>
    <name evidence="12" type="ORF">FNA67_02735</name>
</gene>
<keyword evidence="13" id="KW-1185">Reference proteome</keyword>
<dbReference type="PANTHER" id="PTHR11136:SF0">
    <property type="entry name" value="DIHYDROFOLATE SYNTHETASE-RELATED"/>
    <property type="match status" value="1"/>
</dbReference>
<organism evidence="12 13">
    <name type="scientific">Paradevosia tibetensis</name>
    <dbReference type="NCBI Taxonomy" id="1447062"/>
    <lineage>
        <taxon>Bacteria</taxon>
        <taxon>Pseudomonadati</taxon>
        <taxon>Pseudomonadota</taxon>
        <taxon>Alphaproteobacteria</taxon>
        <taxon>Hyphomicrobiales</taxon>
        <taxon>Devosiaceae</taxon>
        <taxon>Paradevosia</taxon>
    </lineage>
</organism>
<proteinExistence type="inferred from homology"/>
<keyword evidence="5" id="KW-0479">Metal-binding</keyword>
<dbReference type="PROSITE" id="PS01012">
    <property type="entry name" value="FOLYLPOLYGLU_SYNT_2"/>
    <property type="match status" value="1"/>
</dbReference>
<evidence type="ECO:0000313" key="13">
    <source>
        <dbReference type="Proteomes" id="UP000321062"/>
    </source>
</evidence>
<evidence type="ECO:0000256" key="3">
    <source>
        <dbReference type="ARBA" id="ARBA00013025"/>
    </source>
</evidence>
<dbReference type="GO" id="GO:0046872">
    <property type="term" value="F:metal ion binding"/>
    <property type="evidence" value="ECO:0007669"/>
    <property type="project" value="UniProtKB-KW"/>
</dbReference>
<evidence type="ECO:0000259" key="11">
    <source>
        <dbReference type="Pfam" id="PF08245"/>
    </source>
</evidence>
<comment type="catalytic activity">
    <reaction evidence="9">
        <text>(6S)-5,6,7,8-tetrahydrofolyl-(gamma-L-Glu)(n) + L-glutamate + ATP = (6S)-5,6,7,8-tetrahydrofolyl-(gamma-L-Glu)(n+1) + ADP + phosphate + H(+)</text>
        <dbReference type="Rhea" id="RHEA:10580"/>
        <dbReference type="Rhea" id="RHEA-COMP:14738"/>
        <dbReference type="Rhea" id="RHEA-COMP:14740"/>
        <dbReference type="ChEBI" id="CHEBI:15378"/>
        <dbReference type="ChEBI" id="CHEBI:29985"/>
        <dbReference type="ChEBI" id="CHEBI:30616"/>
        <dbReference type="ChEBI" id="CHEBI:43474"/>
        <dbReference type="ChEBI" id="CHEBI:141005"/>
        <dbReference type="ChEBI" id="CHEBI:456216"/>
        <dbReference type="EC" id="6.3.2.17"/>
    </reaction>
</comment>
<evidence type="ECO:0000256" key="10">
    <source>
        <dbReference type="PIRNR" id="PIRNR001563"/>
    </source>
</evidence>
<accession>A0A5B9DJH7</accession>
<dbReference type="Pfam" id="PF08245">
    <property type="entry name" value="Mur_ligase_M"/>
    <property type="match status" value="1"/>
</dbReference>
<comment type="similarity">
    <text evidence="2 10">Belongs to the folylpolyglutamate synthase family.</text>
</comment>
<comment type="cofactor">
    <cofactor evidence="1">
        <name>Mg(2+)</name>
        <dbReference type="ChEBI" id="CHEBI:18420"/>
    </cofactor>
</comment>
<keyword evidence="4 10" id="KW-0436">Ligase</keyword>
<dbReference type="PANTHER" id="PTHR11136">
    <property type="entry name" value="FOLYLPOLYGLUTAMATE SYNTHASE-RELATED"/>
    <property type="match status" value="1"/>
</dbReference>
<evidence type="ECO:0000256" key="4">
    <source>
        <dbReference type="ARBA" id="ARBA00022598"/>
    </source>
</evidence>
<dbReference type="GO" id="GO:0005524">
    <property type="term" value="F:ATP binding"/>
    <property type="evidence" value="ECO:0007669"/>
    <property type="project" value="UniProtKB-KW"/>
</dbReference>
<dbReference type="PIRSF" id="PIRSF001563">
    <property type="entry name" value="Folylpolyglu_synth"/>
    <property type="match status" value="1"/>
</dbReference>
<keyword evidence="8" id="KW-0460">Magnesium</keyword>
<dbReference type="InterPro" id="IPR036615">
    <property type="entry name" value="Mur_ligase_C_dom_sf"/>
</dbReference>
<dbReference type="Proteomes" id="UP000321062">
    <property type="component" value="Chromosome"/>
</dbReference>
<sequence>MSRTDAILSRLLALHPKLIDLTLDRILRLLEDLGRPQDRLPPVIHVAGTNGKGSTVATLRAMLEASGKKVHVYTSPHLVHFRERIRLAGKLVSNRRLNAALEHCERVNKGEAITYFEITTAAALYLFAEEPADYLLLEVGMGGRYDATNVIDHPLGTIITPVSVDHVEYLGPEVAGIAREKAGILKRGARAVIARQTDAGLAAIEAEARKLGVTPFVAGQDFDGFEQNGRLVYQDESGLLDLPLPRLAGTHQIGNAAVAIAAARHFGLPVSDADVAECLKSVDWPARLAPVKGKLSAPLSPGQELWLDGGHNEAGGGVLADSLRAMDARNPRPLVLIMGTFANKDAAGYLRHFGDTPVAVFTVPIPGDRAAWKASTLADLARSLGLKASPKRGVKAALEAAAEIKNARVVICGSLHLAGHVLALNGTPPV</sequence>
<keyword evidence="7 10" id="KW-0067">ATP-binding</keyword>
<dbReference type="OrthoDB" id="9809356at2"/>
<protein>
    <recommendedName>
        <fullName evidence="3">tetrahydrofolate synthase</fullName>
        <ecNumber evidence="3">6.3.2.17</ecNumber>
    </recommendedName>
</protein>
<dbReference type="GO" id="GO:0046654">
    <property type="term" value="P:tetrahydrofolate biosynthetic process"/>
    <property type="evidence" value="ECO:0007669"/>
    <property type="project" value="UniProtKB-UniPathway"/>
</dbReference>
<dbReference type="InterPro" id="IPR013221">
    <property type="entry name" value="Mur_ligase_cen"/>
</dbReference>
<evidence type="ECO:0000256" key="5">
    <source>
        <dbReference type="ARBA" id="ARBA00022723"/>
    </source>
</evidence>
<dbReference type="Gene3D" id="3.40.1190.10">
    <property type="entry name" value="Mur-like, catalytic domain"/>
    <property type="match status" value="1"/>
</dbReference>
<dbReference type="InterPro" id="IPR018109">
    <property type="entry name" value="Folylpolyglutamate_synth_CS"/>
</dbReference>
<keyword evidence="6 10" id="KW-0547">Nucleotide-binding</keyword>
<dbReference type="SUPFAM" id="SSF53623">
    <property type="entry name" value="MurD-like peptide ligases, catalytic domain"/>
    <property type="match status" value="1"/>
</dbReference>